<dbReference type="RefSeq" id="XP_009844195.1">
    <property type="nucleotide sequence ID" value="XM_009845893.1"/>
</dbReference>
<gene>
    <name evidence="1" type="ORF">H257_17192</name>
</gene>
<reference evidence="1" key="1">
    <citation type="submission" date="2013-12" db="EMBL/GenBank/DDBJ databases">
        <title>The Genome Sequence of Aphanomyces astaci APO3.</title>
        <authorList>
            <consortium name="The Broad Institute Genomics Platform"/>
            <person name="Russ C."/>
            <person name="Tyler B."/>
            <person name="van West P."/>
            <person name="Dieguez-Uribeondo J."/>
            <person name="Young S.K."/>
            <person name="Zeng Q."/>
            <person name="Gargeya S."/>
            <person name="Fitzgerald M."/>
            <person name="Abouelleil A."/>
            <person name="Alvarado L."/>
            <person name="Chapman S.B."/>
            <person name="Gainer-Dewar J."/>
            <person name="Goldberg J."/>
            <person name="Griggs A."/>
            <person name="Gujja S."/>
            <person name="Hansen M."/>
            <person name="Howarth C."/>
            <person name="Imamovic A."/>
            <person name="Ireland A."/>
            <person name="Larimer J."/>
            <person name="McCowan C."/>
            <person name="Murphy C."/>
            <person name="Pearson M."/>
            <person name="Poon T.W."/>
            <person name="Priest M."/>
            <person name="Roberts A."/>
            <person name="Saif S."/>
            <person name="Shea T."/>
            <person name="Sykes S."/>
            <person name="Wortman J."/>
            <person name="Nusbaum C."/>
            <person name="Birren B."/>
        </authorList>
    </citation>
    <scope>NUCLEOTIDE SEQUENCE [LARGE SCALE GENOMIC DNA]</scope>
    <source>
        <strain evidence="1">APO3</strain>
    </source>
</reference>
<dbReference type="AlphaFoldDB" id="W4FG52"/>
<dbReference type="EMBL" id="KI913212">
    <property type="protein sequence ID" value="ETV66420.1"/>
    <property type="molecule type" value="Genomic_DNA"/>
</dbReference>
<accession>W4FG52</accession>
<dbReference type="VEuPathDB" id="FungiDB:H257_17192"/>
<name>W4FG52_APHAT</name>
<proteinExistence type="predicted"/>
<organism evidence="1">
    <name type="scientific">Aphanomyces astaci</name>
    <name type="common">Crayfish plague agent</name>
    <dbReference type="NCBI Taxonomy" id="112090"/>
    <lineage>
        <taxon>Eukaryota</taxon>
        <taxon>Sar</taxon>
        <taxon>Stramenopiles</taxon>
        <taxon>Oomycota</taxon>
        <taxon>Saprolegniomycetes</taxon>
        <taxon>Saprolegniales</taxon>
        <taxon>Verrucalvaceae</taxon>
        <taxon>Aphanomyces</taxon>
    </lineage>
</organism>
<evidence type="ECO:0000313" key="1">
    <source>
        <dbReference type="EMBL" id="ETV66420.1"/>
    </source>
</evidence>
<sequence>MRWLFRDVSHRVVRGGRRNHLDPILVDSGHFFELGGGRGGKWNGRGGKRKVLLDPRHAVPHVLGLEVQKVRQRVQVVSGRDEEQRGGGHHARQKVQAVGVQKRHVQQVARDVEHVGALHIPRVIRVLELLDVEVVAVVVDVARRRRQSHRVLVQSQTLHRHEQPRHGRRGVQLPLEGLEHRLLFRHDLILGRVDRMGFLGLFLGSRRRRSLSRRGLVHDFAAFPLHGLQDLLD</sequence>
<dbReference type="GeneID" id="20819188"/>
<protein>
    <submittedName>
        <fullName evidence="1">Uncharacterized protein</fullName>
    </submittedName>
</protein>